<dbReference type="InterPro" id="IPR015943">
    <property type="entry name" value="WD40/YVTN_repeat-like_dom_sf"/>
</dbReference>
<dbReference type="GO" id="GO:0005198">
    <property type="term" value="F:structural molecule activity"/>
    <property type="evidence" value="ECO:0007669"/>
    <property type="project" value="InterPro"/>
</dbReference>
<evidence type="ECO:0000256" key="2">
    <source>
        <dbReference type="ARBA" id="ARBA00010102"/>
    </source>
</evidence>
<evidence type="ECO:0000256" key="6">
    <source>
        <dbReference type="ARBA" id="ARBA00022816"/>
    </source>
</evidence>
<dbReference type="SMART" id="SM00320">
    <property type="entry name" value="WD40"/>
    <property type="match status" value="6"/>
</dbReference>
<comment type="subcellular location">
    <subcellularLocation>
        <location evidence="1">Nucleus</location>
        <location evidence="1">Nuclear pore complex</location>
    </subcellularLocation>
</comment>
<dbReference type="GO" id="GO:0006606">
    <property type="term" value="P:protein import into nucleus"/>
    <property type="evidence" value="ECO:0007669"/>
    <property type="project" value="TreeGrafter"/>
</dbReference>
<dbReference type="PANTHER" id="PTHR11024:SF2">
    <property type="entry name" value="PROTEIN SEC13 HOMOLOG"/>
    <property type="match status" value="1"/>
</dbReference>
<evidence type="ECO:0000256" key="11">
    <source>
        <dbReference type="PROSITE-ProRule" id="PRU00221"/>
    </source>
</evidence>
<evidence type="ECO:0000256" key="7">
    <source>
        <dbReference type="ARBA" id="ARBA00022927"/>
    </source>
</evidence>
<name>A0A5A8C1L5_CAFRO</name>
<keyword evidence="5" id="KW-0677">Repeat</keyword>
<keyword evidence="4 11" id="KW-0853">WD repeat</keyword>
<dbReference type="PANTHER" id="PTHR11024">
    <property type="entry name" value="NUCLEAR PORE COMPLEX PROTEIN SEC13 / SEH1 FAMILY MEMBER"/>
    <property type="match status" value="1"/>
</dbReference>
<gene>
    <name evidence="12" type="ORF">FNF28_07749</name>
</gene>
<evidence type="ECO:0000256" key="1">
    <source>
        <dbReference type="ARBA" id="ARBA00004567"/>
    </source>
</evidence>
<dbReference type="PROSITE" id="PS50294">
    <property type="entry name" value="WD_REPEATS_REGION"/>
    <property type="match status" value="1"/>
</dbReference>
<dbReference type="EMBL" id="VLTL01000331">
    <property type="protein sequence ID" value="KAA0145990.1"/>
    <property type="molecule type" value="Genomic_DNA"/>
</dbReference>
<dbReference type="PROSITE" id="PS50082">
    <property type="entry name" value="WD_REPEATS_2"/>
    <property type="match status" value="2"/>
</dbReference>
<dbReference type="Pfam" id="PF00400">
    <property type="entry name" value="WD40"/>
    <property type="match status" value="5"/>
</dbReference>
<evidence type="ECO:0000256" key="3">
    <source>
        <dbReference type="ARBA" id="ARBA00022448"/>
    </source>
</evidence>
<dbReference type="SUPFAM" id="SSF50978">
    <property type="entry name" value="WD40 repeat-like"/>
    <property type="match status" value="1"/>
</dbReference>
<keyword evidence="3" id="KW-0813">Transport</keyword>
<sequence>MAATAIHSIDTQHADMVHDAQLDYYSRRLATCSSDKTVRIYTVAGGDHAFDGELSGHDGPVWEVSWAHPKFGTVLASCGYDRKAIVWRESTPGAWVAEHTIKADSSVNSVAWAPHEAGGLTLACASSDGNIRVATRSVGGAWEESEPLSDSTEGTLAVTWAPSTHLGAELAGKTTLRLATAGCDGSVRVWARTGADGAWVLDTNGLLSGHSRWVRDVAWAPATGLLANQLASCSEDGRVIVWEQRSVGGEWSPKTVRTFDAPVWRVSWSLTGGILAVTSGDPSGEAAVSLFKQTLLGDWAEVDAAEVDAAAASGEAKQAAAGSA</sequence>
<evidence type="ECO:0000313" key="12">
    <source>
        <dbReference type="EMBL" id="KAA0145990.1"/>
    </source>
</evidence>
<dbReference type="Gene3D" id="2.130.10.10">
    <property type="entry name" value="YVTN repeat-like/Quinoprotein amine dehydrogenase"/>
    <property type="match status" value="1"/>
</dbReference>
<protein>
    <submittedName>
        <fullName evidence="12">Uncharacterized protein</fullName>
    </submittedName>
</protein>
<feature type="repeat" description="WD" evidence="11">
    <location>
        <begin position="54"/>
        <end position="87"/>
    </location>
</feature>
<comment type="caution">
    <text evidence="12">The sequence shown here is derived from an EMBL/GenBank/DDBJ whole genome shotgun (WGS) entry which is preliminary data.</text>
</comment>
<dbReference type="AlphaFoldDB" id="A0A5A8C1L5"/>
<evidence type="ECO:0000256" key="4">
    <source>
        <dbReference type="ARBA" id="ARBA00022574"/>
    </source>
</evidence>
<keyword evidence="7" id="KW-0653">Protein transport</keyword>
<dbReference type="InterPro" id="IPR037363">
    <property type="entry name" value="Sec13/Seh1_fam"/>
</dbReference>
<evidence type="ECO:0000256" key="8">
    <source>
        <dbReference type="ARBA" id="ARBA00023010"/>
    </source>
</evidence>
<keyword evidence="6" id="KW-0509">mRNA transport</keyword>
<keyword evidence="9" id="KW-0906">Nuclear pore complex</keyword>
<organism evidence="12 13">
    <name type="scientific">Cafeteria roenbergensis</name>
    <name type="common">Marine flagellate</name>
    <dbReference type="NCBI Taxonomy" id="33653"/>
    <lineage>
        <taxon>Eukaryota</taxon>
        <taxon>Sar</taxon>
        <taxon>Stramenopiles</taxon>
        <taxon>Bigyra</taxon>
        <taxon>Opalozoa</taxon>
        <taxon>Bicosoecida</taxon>
        <taxon>Cafeteriaceae</taxon>
        <taxon>Cafeteria</taxon>
    </lineage>
</organism>
<evidence type="ECO:0000313" key="13">
    <source>
        <dbReference type="Proteomes" id="UP000324907"/>
    </source>
</evidence>
<feature type="repeat" description="WD" evidence="11">
    <location>
        <begin position="207"/>
        <end position="243"/>
    </location>
</feature>
<dbReference type="InterPro" id="IPR001680">
    <property type="entry name" value="WD40_rpt"/>
</dbReference>
<dbReference type="Proteomes" id="UP000324907">
    <property type="component" value="Unassembled WGS sequence"/>
</dbReference>
<dbReference type="GO" id="GO:0031080">
    <property type="term" value="C:nuclear pore outer ring"/>
    <property type="evidence" value="ECO:0007669"/>
    <property type="project" value="TreeGrafter"/>
</dbReference>
<dbReference type="GO" id="GO:0030127">
    <property type="term" value="C:COPII vesicle coat"/>
    <property type="evidence" value="ECO:0007669"/>
    <property type="project" value="TreeGrafter"/>
</dbReference>
<reference evidence="12 13" key="1">
    <citation type="submission" date="2019-07" db="EMBL/GenBank/DDBJ databases">
        <title>Genomes of Cafeteria roenbergensis.</title>
        <authorList>
            <person name="Fischer M.G."/>
            <person name="Hackl T."/>
            <person name="Roman M."/>
        </authorList>
    </citation>
    <scope>NUCLEOTIDE SEQUENCE [LARGE SCALE GENOMIC DNA]</scope>
    <source>
        <strain evidence="12 13">RCC970-E3</strain>
    </source>
</reference>
<accession>A0A5A8C1L5</accession>
<dbReference type="GO" id="GO:0051028">
    <property type="term" value="P:mRNA transport"/>
    <property type="evidence" value="ECO:0007669"/>
    <property type="project" value="UniProtKB-KW"/>
</dbReference>
<proteinExistence type="inferred from homology"/>
<dbReference type="InterPro" id="IPR036322">
    <property type="entry name" value="WD40_repeat_dom_sf"/>
</dbReference>
<evidence type="ECO:0000256" key="9">
    <source>
        <dbReference type="ARBA" id="ARBA00023132"/>
    </source>
</evidence>
<keyword evidence="8" id="KW-0811">Translocation</keyword>
<dbReference type="GO" id="GO:0090114">
    <property type="term" value="P:COPII-coated vesicle budding"/>
    <property type="evidence" value="ECO:0007669"/>
    <property type="project" value="TreeGrafter"/>
</dbReference>
<keyword evidence="10" id="KW-0539">Nucleus</keyword>
<comment type="similarity">
    <text evidence="2">Belongs to the WD repeat SEC13 family.</text>
</comment>
<evidence type="ECO:0000256" key="5">
    <source>
        <dbReference type="ARBA" id="ARBA00022737"/>
    </source>
</evidence>
<evidence type="ECO:0000256" key="10">
    <source>
        <dbReference type="ARBA" id="ARBA00023242"/>
    </source>
</evidence>